<proteinExistence type="predicted"/>
<feature type="region of interest" description="Disordered" evidence="1">
    <location>
        <begin position="80"/>
        <end position="119"/>
    </location>
</feature>
<dbReference type="AlphaFoldDB" id="A0AAN8XIG3"/>
<evidence type="ECO:0000313" key="3">
    <source>
        <dbReference type="EMBL" id="KAK7083441.1"/>
    </source>
</evidence>
<feature type="transmembrane region" description="Helical" evidence="2">
    <location>
        <begin position="6"/>
        <end position="23"/>
    </location>
</feature>
<evidence type="ECO:0000256" key="1">
    <source>
        <dbReference type="SAM" id="MobiDB-lite"/>
    </source>
</evidence>
<sequence>MSNYSIPGNLMMTVIIINAMLYGQIMNAIHLGNFDQSVNEIYRLNNLPTIKLPKTVPEEPRLKVNPTTLASLVNASLPDDPLAVTTDGPADMDDVQDLHESRKRPPKSPDRKKQSRNQVLKQKEKLREDYKFKFLGADSKILPLDIDEDRVRDLLLNSSKLKYIYTNSKYAPHQVQSYLKQNNIVLSGVRIQYLEHHHFLITPQGYYGESQSLLNKKL</sequence>
<dbReference type="Proteomes" id="UP001381693">
    <property type="component" value="Unassembled WGS sequence"/>
</dbReference>
<keyword evidence="2" id="KW-0472">Membrane</keyword>
<dbReference type="EMBL" id="JAXCGZ010003043">
    <property type="protein sequence ID" value="KAK7083441.1"/>
    <property type="molecule type" value="Genomic_DNA"/>
</dbReference>
<protein>
    <submittedName>
        <fullName evidence="3">Uncharacterized protein</fullName>
    </submittedName>
</protein>
<comment type="caution">
    <text evidence="3">The sequence shown here is derived from an EMBL/GenBank/DDBJ whole genome shotgun (WGS) entry which is preliminary data.</text>
</comment>
<accession>A0AAN8XIG3</accession>
<evidence type="ECO:0000313" key="4">
    <source>
        <dbReference type="Proteomes" id="UP001381693"/>
    </source>
</evidence>
<evidence type="ECO:0000256" key="2">
    <source>
        <dbReference type="SAM" id="Phobius"/>
    </source>
</evidence>
<gene>
    <name evidence="3" type="ORF">SK128_002479</name>
</gene>
<organism evidence="3 4">
    <name type="scientific">Halocaridina rubra</name>
    <name type="common">Hawaiian red shrimp</name>
    <dbReference type="NCBI Taxonomy" id="373956"/>
    <lineage>
        <taxon>Eukaryota</taxon>
        <taxon>Metazoa</taxon>
        <taxon>Ecdysozoa</taxon>
        <taxon>Arthropoda</taxon>
        <taxon>Crustacea</taxon>
        <taxon>Multicrustacea</taxon>
        <taxon>Malacostraca</taxon>
        <taxon>Eumalacostraca</taxon>
        <taxon>Eucarida</taxon>
        <taxon>Decapoda</taxon>
        <taxon>Pleocyemata</taxon>
        <taxon>Caridea</taxon>
        <taxon>Atyoidea</taxon>
        <taxon>Atyidae</taxon>
        <taxon>Halocaridina</taxon>
    </lineage>
</organism>
<keyword evidence="4" id="KW-1185">Reference proteome</keyword>
<reference evidence="3 4" key="1">
    <citation type="submission" date="2023-11" db="EMBL/GenBank/DDBJ databases">
        <title>Halocaridina rubra genome assembly.</title>
        <authorList>
            <person name="Smith C."/>
        </authorList>
    </citation>
    <scope>NUCLEOTIDE SEQUENCE [LARGE SCALE GENOMIC DNA]</scope>
    <source>
        <strain evidence="3">EP-1</strain>
        <tissue evidence="3">Whole</tissue>
    </source>
</reference>
<keyword evidence="2" id="KW-0812">Transmembrane</keyword>
<name>A0AAN8XIG3_HALRR</name>
<keyword evidence="2" id="KW-1133">Transmembrane helix</keyword>